<comment type="caution">
    <text evidence="2">The sequence shown here is derived from an EMBL/GenBank/DDBJ whole genome shotgun (WGS) entry which is preliminary data.</text>
</comment>
<evidence type="ECO:0000313" key="2">
    <source>
        <dbReference type="EMBL" id="GAA4452556.1"/>
    </source>
</evidence>
<keyword evidence="1" id="KW-0732">Signal</keyword>
<accession>A0ABP8MP03</accession>
<evidence type="ECO:0000256" key="1">
    <source>
        <dbReference type="SAM" id="SignalP"/>
    </source>
</evidence>
<feature type="chain" id="PRO_5045437700" evidence="1">
    <location>
        <begin position="23"/>
        <end position="310"/>
    </location>
</feature>
<sequence length="310" mass="35526">MRLSYSILFLLLASLCTNLADAQEMNCKVSIRHDRITNVDAQVFVDMERAIATFINTRKWTNDDYTVQEKIDCIIMFNLTSKLTDIEGGYEATMNIQATRPVFNTGFNTSIINYIDREANFKFNQFSPLVFDDNRVGSSGDGITDNLSCIVAYYIYLVLGLDYDSFSMNGGNMYFKKAQNIVNNAPEGKGVRGWKAVDGTKNRYWLADQLLNPRFAEFHKYWYTMHRLGYDQFYDKPNEARKNILSGISTMQKMNRDNPNAILVQFFFNAKSSEFLNILGDMPSADRLPYITQLSQADVTNAQKYQALAH</sequence>
<reference evidence="3" key="1">
    <citation type="journal article" date="2019" name="Int. J. Syst. Evol. Microbiol.">
        <title>The Global Catalogue of Microorganisms (GCM) 10K type strain sequencing project: providing services to taxonomists for standard genome sequencing and annotation.</title>
        <authorList>
            <consortium name="The Broad Institute Genomics Platform"/>
            <consortium name="The Broad Institute Genome Sequencing Center for Infectious Disease"/>
            <person name="Wu L."/>
            <person name="Ma J."/>
        </authorList>
    </citation>
    <scope>NUCLEOTIDE SEQUENCE [LARGE SCALE GENOMIC DNA]</scope>
    <source>
        <strain evidence="3">JCM 31921</strain>
    </source>
</reference>
<dbReference type="InterPro" id="IPR032274">
    <property type="entry name" value="DUF4835"/>
</dbReference>
<keyword evidence="3" id="KW-1185">Reference proteome</keyword>
<evidence type="ECO:0000313" key="3">
    <source>
        <dbReference type="Proteomes" id="UP001501410"/>
    </source>
</evidence>
<dbReference type="Pfam" id="PF16119">
    <property type="entry name" value="DUF4835"/>
    <property type="match status" value="1"/>
</dbReference>
<protein>
    <submittedName>
        <fullName evidence="2">DUF4835 family protein</fullName>
    </submittedName>
</protein>
<proteinExistence type="predicted"/>
<dbReference type="Proteomes" id="UP001501410">
    <property type="component" value="Unassembled WGS sequence"/>
</dbReference>
<name>A0ABP8MP03_9BACT</name>
<dbReference type="RefSeq" id="WP_344823873.1">
    <property type="nucleotide sequence ID" value="NZ_BAABEZ010000014.1"/>
</dbReference>
<organism evidence="2 3">
    <name type="scientific">Rurimicrobium arvi</name>
    <dbReference type="NCBI Taxonomy" id="2049916"/>
    <lineage>
        <taxon>Bacteria</taxon>
        <taxon>Pseudomonadati</taxon>
        <taxon>Bacteroidota</taxon>
        <taxon>Chitinophagia</taxon>
        <taxon>Chitinophagales</taxon>
        <taxon>Chitinophagaceae</taxon>
        <taxon>Rurimicrobium</taxon>
    </lineage>
</organism>
<gene>
    <name evidence="2" type="ORF">GCM10023092_11820</name>
</gene>
<dbReference type="EMBL" id="BAABEZ010000014">
    <property type="protein sequence ID" value="GAA4452556.1"/>
    <property type="molecule type" value="Genomic_DNA"/>
</dbReference>
<feature type="signal peptide" evidence="1">
    <location>
        <begin position="1"/>
        <end position="22"/>
    </location>
</feature>